<reference evidence="2" key="1">
    <citation type="journal article" date="2019" name="Int. J. Syst. Evol. Microbiol.">
        <title>The Global Catalogue of Microorganisms (GCM) 10K type strain sequencing project: providing services to taxonomists for standard genome sequencing and annotation.</title>
        <authorList>
            <consortium name="The Broad Institute Genomics Platform"/>
            <consortium name="The Broad Institute Genome Sequencing Center for Infectious Disease"/>
            <person name="Wu L."/>
            <person name="Ma J."/>
        </authorList>
    </citation>
    <scope>NUCLEOTIDE SEQUENCE [LARGE SCALE GENOMIC DNA]</scope>
    <source>
        <strain evidence="2">GH52</strain>
    </source>
</reference>
<dbReference type="Proteomes" id="UP001597362">
    <property type="component" value="Unassembled WGS sequence"/>
</dbReference>
<comment type="caution">
    <text evidence="1">The sequence shown here is derived from an EMBL/GenBank/DDBJ whole genome shotgun (WGS) entry which is preliminary data.</text>
</comment>
<keyword evidence="2" id="KW-1185">Reference proteome</keyword>
<evidence type="ECO:0000313" key="2">
    <source>
        <dbReference type="Proteomes" id="UP001597362"/>
    </source>
</evidence>
<accession>A0ABW4YIR6</accession>
<proteinExistence type="predicted"/>
<organism evidence="1 2">
    <name type="scientific">Paenibacillus yanchengensis</name>
    <dbReference type="NCBI Taxonomy" id="2035833"/>
    <lineage>
        <taxon>Bacteria</taxon>
        <taxon>Bacillati</taxon>
        <taxon>Bacillota</taxon>
        <taxon>Bacilli</taxon>
        <taxon>Bacillales</taxon>
        <taxon>Paenibacillaceae</taxon>
        <taxon>Paenibacillus</taxon>
    </lineage>
</organism>
<name>A0ABW4YIR6_9BACL</name>
<dbReference type="RefSeq" id="WP_377770873.1">
    <property type="nucleotide sequence ID" value="NZ_JBHUHO010000020.1"/>
</dbReference>
<sequence length="305" mass="35241">MTTIAYQGTAASMDHVHAILAKVQQFTLTHGWKVESSGSDHMVVTPHPRCESIAICFNSKLRFSDVTKTVYAPVETHHEIAEFFFEIKPLLKRLRVDDDTGYWYSFLEERLKKKSRELLVFPEVRQEEIISGQLALPAYATPAEREFWTLDFDNRNPYYGNDKLLHYATIRNKIGNDLTNGSGQALTTADLVAQQEAEGLFTYDSEFYQMYHLHYFRDMAALWAWRNSSNKPTEIKRNRCNTFAYALERVTDGSPADAYGDKLERDVFLALDKLLEKEGPASPYRSLQIFYALLDFCHLNRKDVH</sequence>
<evidence type="ECO:0000313" key="1">
    <source>
        <dbReference type="EMBL" id="MFD2115583.1"/>
    </source>
</evidence>
<protein>
    <submittedName>
        <fullName evidence="1">Uncharacterized protein</fullName>
    </submittedName>
</protein>
<dbReference type="EMBL" id="JBHUHO010000020">
    <property type="protein sequence ID" value="MFD2115583.1"/>
    <property type="molecule type" value="Genomic_DNA"/>
</dbReference>
<gene>
    <name evidence="1" type="ORF">ACFSJH_07545</name>
</gene>